<dbReference type="STRING" id="89784.SAMN04489725_10989"/>
<dbReference type="InterPro" id="IPR011199">
    <property type="entry name" value="Bacillithiol_biosynth_BshC"/>
</dbReference>
<dbReference type="NCBIfam" id="TIGR03998">
    <property type="entry name" value="thiol_BshC"/>
    <property type="match status" value="1"/>
</dbReference>
<dbReference type="AlphaFoldDB" id="A0A1H2V054"/>
<keyword evidence="6" id="KW-1185">Reference proteome</keyword>
<evidence type="ECO:0000313" key="5">
    <source>
        <dbReference type="EMBL" id="SDW61716.1"/>
    </source>
</evidence>
<keyword evidence="1 2" id="KW-0436">Ligase</keyword>
<evidence type="ECO:0000256" key="2">
    <source>
        <dbReference type="HAMAP-Rule" id="MF_01867"/>
    </source>
</evidence>
<evidence type="ECO:0000259" key="3">
    <source>
        <dbReference type="Pfam" id="PF10079"/>
    </source>
</evidence>
<dbReference type="GO" id="GO:0016874">
    <property type="term" value="F:ligase activity"/>
    <property type="evidence" value="ECO:0007669"/>
    <property type="project" value="UniProtKB-UniRule"/>
</dbReference>
<dbReference type="EMBL" id="FNOJ01000009">
    <property type="protein sequence ID" value="SDW61716.1"/>
    <property type="molecule type" value="Genomic_DNA"/>
</dbReference>
<evidence type="ECO:0000259" key="4">
    <source>
        <dbReference type="Pfam" id="PF24850"/>
    </source>
</evidence>
<comment type="function">
    <text evidence="2">Involved in bacillithiol (BSH) biosynthesis. May catalyze the last step of the pathway, the addition of cysteine to glucosamine malate (GlcN-Mal) to generate BSH.</text>
</comment>
<protein>
    <recommendedName>
        <fullName evidence="2">Putative cysteine ligase BshC</fullName>
        <ecNumber evidence="2">6.-.-.-</ecNumber>
    </recommendedName>
</protein>
<proteinExistence type="inferred from homology"/>
<dbReference type="Pfam" id="PF10079">
    <property type="entry name" value="Rossmann-like_BshC"/>
    <property type="match status" value="1"/>
</dbReference>
<name>A0A1H2V054_9BACL</name>
<dbReference type="HAMAP" id="MF_01867">
    <property type="entry name" value="BshC"/>
    <property type="match status" value="1"/>
</dbReference>
<feature type="domain" description="Bacillithiol biosynthesis BshC N-terminal Rossmann-like" evidence="3">
    <location>
        <begin position="1"/>
        <end position="382"/>
    </location>
</feature>
<dbReference type="RefSeq" id="WP_074693194.1">
    <property type="nucleotide sequence ID" value="NZ_FNOJ01000009.1"/>
</dbReference>
<sequence>MKCTIHQAPTGNRLTDAYLFDFASVAHLYDGQNPTLESTYITRADKVVTRFDQAHRQQLVDALTVYSLQIGASAVQREAIAKLLDPRSVAVVTGQQAGLFTGPLYSISKALSAIGVAAEMERILSRPVVPVFWIASEDHDFGEVDHAYVIDRDDVVTRIRLQHHFDPHQMVYHASLAEGQVVSAIHEVNQLLPEAEYKTQLLHSLASAWQEGDSLAVWYARLLAQLLRNHPIVFLDPCLPALRRLAWPAFAHALQHVEDVQANLKQAYGEVVAAGFVPEVVRDPLHSTVFRVVNGRRYVLERADGGLRTRGHGEEKSISDWLAVGEQEPTAFSANVLLRPVVQDYLLPTLAYVGGPSEIAYHALARAVFHAHERSLPPLIMRQRMRIAVPSVWRAMTRWQIEFAQVREPADLVYTHALGDLANDIEACTEQEVAAIGQRLLDISTKYRELGPQVDMLVQRHAKREAELWAQLRRKLLHLAERRRGDDVRQLRRIERWFWTDGHEQERRLSPLNLWNELGCDWFGSLPVWGSVGQPGAVLEIVVD</sequence>
<feature type="domain" description="Bacillithiol biosynthesis BshC C-terminal coiled-coil" evidence="4">
    <location>
        <begin position="423"/>
        <end position="526"/>
    </location>
</feature>
<dbReference type="InterPro" id="IPR055399">
    <property type="entry name" value="CC_BshC"/>
</dbReference>
<comment type="similarity">
    <text evidence="2">Belongs to the BshC family.</text>
</comment>
<organism evidence="5 6">
    <name type="scientific">Alicyclobacillus hesperidum</name>
    <dbReference type="NCBI Taxonomy" id="89784"/>
    <lineage>
        <taxon>Bacteria</taxon>
        <taxon>Bacillati</taxon>
        <taxon>Bacillota</taxon>
        <taxon>Bacilli</taxon>
        <taxon>Bacillales</taxon>
        <taxon>Alicyclobacillaceae</taxon>
        <taxon>Alicyclobacillus</taxon>
    </lineage>
</organism>
<gene>
    <name evidence="2" type="primary">bshC</name>
    <name evidence="5" type="ORF">SAMN04489725_10989</name>
</gene>
<dbReference type="InterPro" id="IPR055398">
    <property type="entry name" value="Rossmann-like_BshC"/>
</dbReference>
<accession>A0A1H2V054</accession>
<dbReference type="Pfam" id="PF24850">
    <property type="entry name" value="CC_BshC"/>
    <property type="match status" value="1"/>
</dbReference>
<dbReference type="EC" id="6.-.-.-" evidence="2"/>
<evidence type="ECO:0000256" key="1">
    <source>
        <dbReference type="ARBA" id="ARBA00022598"/>
    </source>
</evidence>
<dbReference type="PIRSF" id="PIRSF012535">
    <property type="entry name" value="UCP012535"/>
    <property type="match status" value="1"/>
</dbReference>
<evidence type="ECO:0000313" key="6">
    <source>
        <dbReference type="Proteomes" id="UP000182589"/>
    </source>
</evidence>
<reference evidence="6" key="1">
    <citation type="submission" date="2016-10" db="EMBL/GenBank/DDBJ databases">
        <authorList>
            <person name="Varghese N."/>
        </authorList>
    </citation>
    <scope>NUCLEOTIDE SEQUENCE [LARGE SCALE GENOMIC DNA]</scope>
    <source>
        <strain evidence="6">DSM 12489</strain>
    </source>
</reference>
<dbReference type="Proteomes" id="UP000182589">
    <property type="component" value="Unassembled WGS sequence"/>
</dbReference>